<protein>
    <recommendedName>
        <fullName evidence="9">PQ-loop repeat-containing protein 1</fullName>
    </recommendedName>
</protein>
<dbReference type="Proteomes" id="UP000307173">
    <property type="component" value="Unassembled WGS sequence"/>
</dbReference>
<organism evidence="7 8">
    <name type="scientific">Pichia inconspicua</name>
    <dbReference type="NCBI Taxonomy" id="52247"/>
    <lineage>
        <taxon>Eukaryota</taxon>
        <taxon>Fungi</taxon>
        <taxon>Dikarya</taxon>
        <taxon>Ascomycota</taxon>
        <taxon>Saccharomycotina</taxon>
        <taxon>Pichiomycetes</taxon>
        <taxon>Pichiales</taxon>
        <taxon>Pichiaceae</taxon>
        <taxon>Pichia</taxon>
    </lineage>
</organism>
<dbReference type="Gene3D" id="1.20.1280.290">
    <property type="match status" value="1"/>
</dbReference>
<dbReference type="GO" id="GO:0005829">
    <property type="term" value="C:cytosol"/>
    <property type="evidence" value="ECO:0007669"/>
    <property type="project" value="GOC"/>
</dbReference>
<feature type="region of interest" description="Disordered" evidence="5">
    <location>
        <begin position="411"/>
        <end position="444"/>
    </location>
</feature>
<dbReference type="GO" id="GO:0016020">
    <property type="term" value="C:membrane"/>
    <property type="evidence" value="ECO:0007669"/>
    <property type="project" value="UniProtKB-SubCell"/>
</dbReference>
<feature type="transmembrane region" description="Helical" evidence="6">
    <location>
        <begin position="72"/>
        <end position="93"/>
    </location>
</feature>
<dbReference type="Pfam" id="PF04193">
    <property type="entry name" value="PQ-loop"/>
    <property type="match status" value="1"/>
</dbReference>
<evidence type="ECO:0000313" key="8">
    <source>
        <dbReference type="Proteomes" id="UP000307173"/>
    </source>
</evidence>
<accession>A0A4T0WV85</accession>
<reference evidence="7 8" key="1">
    <citation type="journal article" date="2019" name="Front. Genet.">
        <title>Whole-Genome Sequencing of the Opportunistic Yeast Pathogen Candida inconspicua Uncovers Its Hybrid Origin.</title>
        <authorList>
            <person name="Mixao V."/>
            <person name="Hansen A.P."/>
            <person name="Saus E."/>
            <person name="Boekhout T."/>
            <person name="Lass-Florl C."/>
            <person name="Gabaldon T."/>
        </authorList>
    </citation>
    <scope>NUCLEOTIDE SEQUENCE [LARGE SCALE GENOMIC DNA]</scope>
    <source>
        <strain evidence="7 8">CBS 180</strain>
    </source>
</reference>
<dbReference type="GO" id="GO:0005768">
    <property type="term" value="C:endosome"/>
    <property type="evidence" value="ECO:0007669"/>
    <property type="project" value="TreeGrafter"/>
</dbReference>
<name>A0A4T0WV85_9ASCO</name>
<feature type="transmembrane region" description="Helical" evidence="6">
    <location>
        <begin position="12"/>
        <end position="34"/>
    </location>
</feature>
<feature type="transmembrane region" description="Helical" evidence="6">
    <location>
        <begin position="222"/>
        <end position="246"/>
    </location>
</feature>
<evidence type="ECO:0008006" key="9">
    <source>
        <dbReference type="Google" id="ProtNLM"/>
    </source>
</evidence>
<evidence type="ECO:0000256" key="4">
    <source>
        <dbReference type="ARBA" id="ARBA00023136"/>
    </source>
</evidence>
<dbReference type="OrthoDB" id="292213at2759"/>
<dbReference type="GO" id="GO:0005802">
    <property type="term" value="C:trans-Golgi network"/>
    <property type="evidence" value="ECO:0007669"/>
    <property type="project" value="TreeGrafter"/>
</dbReference>
<dbReference type="InterPro" id="IPR052241">
    <property type="entry name" value="SLC66/Scramblase_ANY1"/>
</dbReference>
<dbReference type="AlphaFoldDB" id="A0A4T0WV85"/>
<dbReference type="PANTHER" id="PTHR14856:SF9">
    <property type="entry name" value="PQ-LOOP REPEAT-CONTAINING PROTEIN 1"/>
    <property type="match status" value="1"/>
</dbReference>
<feature type="transmembrane region" description="Helical" evidence="6">
    <location>
        <begin position="46"/>
        <end position="66"/>
    </location>
</feature>
<dbReference type="STRING" id="52247.A0A4T0WV85"/>
<dbReference type="InterPro" id="IPR006603">
    <property type="entry name" value="PQ-loop_rpt"/>
</dbReference>
<sequence>MGYFVFPPEYLPYVSTAVNFVISFTPLFSYGSTVLSIRKTQTSQGFSIDICATMLIASILRIFYYFNDPFEATLLRQCFVMVFIQTILLRVALKYRSEDAVHFEEYNSNWGDLFEKFITLNKQTIDETLESYDIEDNLKELEVSDAIKGVGIMIMKCTYLNLILILSCGVQLVKNIVRLFDYHYRRPFKFWQWKDEMSYWKFLIGFVVLLTIIQIIFVGNEYLGICFGTVSFMVESSLPLPQVLLFQRLKSVENFKTILLLSWLGGDITKISYLFFGTDNVGLIFIFAAFFQMSLNLVITYQFFYYRHLERESTDIPMTHIPNLNENNFTAMNNSRSASISLNGVITRSSSGNIIPQNQHFQGKQGNTQYEIRKSKSILNFVNEENDIEGNDNDEVDIADGVPSELLEFKQESQRRTTSIDYDTRDDNARIEHARSRAGTINSK</sequence>
<comment type="subcellular location">
    <subcellularLocation>
        <location evidence="1">Membrane</location>
        <topology evidence="1">Multi-pass membrane protein</topology>
    </subcellularLocation>
</comment>
<evidence type="ECO:0000256" key="2">
    <source>
        <dbReference type="ARBA" id="ARBA00022692"/>
    </source>
</evidence>
<keyword evidence="8" id="KW-1185">Reference proteome</keyword>
<gene>
    <name evidence="7" type="ORF">CANINC_004875</name>
</gene>
<evidence type="ECO:0000256" key="6">
    <source>
        <dbReference type="SAM" id="Phobius"/>
    </source>
</evidence>
<evidence type="ECO:0000313" key="7">
    <source>
        <dbReference type="EMBL" id="TID13613.1"/>
    </source>
</evidence>
<comment type="caution">
    <text evidence="7">The sequence shown here is derived from an EMBL/GenBank/DDBJ whole genome shotgun (WGS) entry which is preliminary data.</text>
</comment>
<dbReference type="GO" id="GO:0042147">
    <property type="term" value="P:retrograde transport, endosome to Golgi"/>
    <property type="evidence" value="ECO:0007669"/>
    <property type="project" value="TreeGrafter"/>
</dbReference>
<keyword evidence="4 6" id="KW-0472">Membrane</keyword>
<evidence type="ECO:0000256" key="5">
    <source>
        <dbReference type="SAM" id="MobiDB-lite"/>
    </source>
</evidence>
<dbReference type="EMBL" id="SELW01000676">
    <property type="protein sequence ID" value="TID13613.1"/>
    <property type="molecule type" value="Genomic_DNA"/>
</dbReference>
<feature type="compositionally biased region" description="Basic and acidic residues" evidence="5">
    <location>
        <begin position="422"/>
        <end position="435"/>
    </location>
</feature>
<dbReference type="GO" id="GO:0045332">
    <property type="term" value="P:phospholipid translocation"/>
    <property type="evidence" value="ECO:0007669"/>
    <property type="project" value="TreeGrafter"/>
</dbReference>
<keyword evidence="2 6" id="KW-0812">Transmembrane</keyword>
<dbReference type="PANTHER" id="PTHR14856">
    <property type="entry name" value="PQ-LOOP REPEAT-CONTAINING PROTEIN 1-LIKE PROTEIN"/>
    <property type="match status" value="1"/>
</dbReference>
<feature type="transmembrane region" description="Helical" evidence="6">
    <location>
        <begin position="199"/>
        <end position="216"/>
    </location>
</feature>
<proteinExistence type="predicted"/>
<evidence type="ECO:0000256" key="3">
    <source>
        <dbReference type="ARBA" id="ARBA00022989"/>
    </source>
</evidence>
<evidence type="ECO:0000256" key="1">
    <source>
        <dbReference type="ARBA" id="ARBA00004141"/>
    </source>
</evidence>
<feature type="transmembrane region" description="Helical" evidence="6">
    <location>
        <begin position="282"/>
        <end position="304"/>
    </location>
</feature>
<keyword evidence="3 6" id="KW-1133">Transmembrane helix</keyword>